<evidence type="ECO:0000256" key="11">
    <source>
        <dbReference type="ARBA" id="ARBA00048248"/>
    </source>
</evidence>
<dbReference type="OMA" id="AWINDKG"/>
<dbReference type="EMBL" id="MSZS01000002">
    <property type="protein sequence ID" value="PKX97346.1"/>
    <property type="molecule type" value="Genomic_DNA"/>
</dbReference>
<dbReference type="CDD" id="cd00805">
    <property type="entry name" value="TyrRS_core"/>
    <property type="match status" value="1"/>
</dbReference>
<reference evidence="15" key="1">
    <citation type="journal article" date="2018" name="Proc. Natl. Acad. Sci. U.S.A.">
        <title>Linking secondary metabolites to gene clusters through genome sequencing of six diverse Aspergillus species.</title>
        <authorList>
            <person name="Kaerboelling I."/>
            <person name="Vesth T.C."/>
            <person name="Frisvad J.C."/>
            <person name="Nybo J.L."/>
            <person name="Theobald S."/>
            <person name="Kuo A."/>
            <person name="Bowyer P."/>
            <person name="Matsuda Y."/>
            <person name="Mondo S."/>
            <person name="Lyhne E.K."/>
            <person name="Kogle M.E."/>
            <person name="Clum A."/>
            <person name="Lipzen A."/>
            <person name="Salamov A."/>
            <person name="Ngan C.Y."/>
            <person name="Daum C."/>
            <person name="Chiniquy J."/>
            <person name="Barry K."/>
            <person name="LaButti K."/>
            <person name="Haridas S."/>
            <person name="Simmons B.A."/>
            <person name="Magnuson J.K."/>
            <person name="Mortensen U.H."/>
            <person name="Larsen T.O."/>
            <person name="Grigoriev I.V."/>
            <person name="Baker S.E."/>
            <person name="Andersen M.R."/>
        </authorList>
    </citation>
    <scope>NUCLEOTIDE SEQUENCE [LARGE SCALE GENOMIC DNA]</scope>
    <source>
        <strain evidence="15">IBT 16806</strain>
    </source>
</reference>
<keyword evidence="7 12" id="KW-0067">ATP-binding</keyword>
<dbReference type="FunFam" id="1.10.240.10:FF:000004">
    <property type="entry name" value="Tyrosine--tRNA ligase"/>
    <property type="match status" value="1"/>
</dbReference>
<dbReference type="Pfam" id="PF00579">
    <property type="entry name" value="tRNA-synt_1b"/>
    <property type="match status" value="1"/>
</dbReference>
<keyword evidence="4" id="KW-0963">Cytoplasm</keyword>
<dbReference type="InterPro" id="IPR002305">
    <property type="entry name" value="aa-tRNA-synth_Ic"/>
</dbReference>
<sequence>MAEMNAAERFALIKENLQEILNPDIIEGILAEGRNPKIYWGTSPTGKPHCGYFVPAVKIAQFLAAGCDVTILIADIHGFLDNLKAPIELVEYRAKYYEYTIRAMLQAVGVSTEKLRFVLGSSYQKSPEYVMDVYKLCSLVSEHDAKKAGAEVVKQSNNSPLSGLLYPILQVLDEQHLDCDVQFGVGVDQRKLFAASTEWQPKLGYRKRAHLLNPMVPGLTGGKMSSSEEESKIDLLEAADTVRKKIRKAQAAPKEIENNGVLSFAEFVLLPASALKTGRPEFRVSRERDGLEPLVYNDIKQMQEDYKNDILTPQLLKPAVAEALVELMAPIITAFEASKEWQEVTLKAYPPPEKKKKEKKQKDKGNRYPGAKTAETAELPLRETGVQEPTAD</sequence>
<evidence type="ECO:0000313" key="14">
    <source>
        <dbReference type="EMBL" id="PKX97346.1"/>
    </source>
</evidence>
<gene>
    <name evidence="14" type="ORF">P174DRAFT_365886</name>
</gene>
<dbReference type="PIRSF" id="PIRSF006588">
    <property type="entry name" value="TyrRS_arch_euk"/>
    <property type="match status" value="1"/>
</dbReference>
<dbReference type="AlphaFoldDB" id="A0A2I1CI91"/>
<keyword evidence="8 12" id="KW-0648">Protein biosynthesis</keyword>
<evidence type="ECO:0000256" key="5">
    <source>
        <dbReference type="ARBA" id="ARBA00022598"/>
    </source>
</evidence>
<dbReference type="InterPro" id="IPR014729">
    <property type="entry name" value="Rossmann-like_a/b/a_fold"/>
</dbReference>
<dbReference type="GO" id="GO:0004831">
    <property type="term" value="F:tyrosine-tRNA ligase activity"/>
    <property type="evidence" value="ECO:0007669"/>
    <property type="project" value="UniProtKB-EC"/>
</dbReference>
<comment type="caution">
    <text evidence="14">The sequence shown here is derived from an EMBL/GenBank/DDBJ whole genome shotgun (WGS) entry which is preliminary data.</text>
</comment>
<dbReference type="InterPro" id="IPR002307">
    <property type="entry name" value="Tyr-tRNA-ligase"/>
</dbReference>
<dbReference type="PANTHER" id="PTHR46264">
    <property type="entry name" value="TYROSINE-TRNA LIGASE"/>
    <property type="match status" value="1"/>
</dbReference>
<evidence type="ECO:0000313" key="15">
    <source>
        <dbReference type="Proteomes" id="UP000234474"/>
    </source>
</evidence>
<comment type="subcellular location">
    <subcellularLocation>
        <location evidence="2">Cytoplasm</location>
    </subcellularLocation>
    <subcellularLocation>
        <location evidence="1">Nucleus</location>
    </subcellularLocation>
</comment>
<dbReference type="GO" id="GO:0006437">
    <property type="term" value="P:tyrosyl-tRNA aminoacylation"/>
    <property type="evidence" value="ECO:0007669"/>
    <property type="project" value="InterPro"/>
</dbReference>
<dbReference type="GO" id="GO:0005634">
    <property type="term" value="C:nucleus"/>
    <property type="evidence" value="ECO:0007669"/>
    <property type="project" value="UniProtKB-SubCell"/>
</dbReference>
<dbReference type="GO" id="GO:0005524">
    <property type="term" value="F:ATP binding"/>
    <property type="evidence" value="ECO:0007669"/>
    <property type="project" value="UniProtKB-KW"/>
</dbReference>
<evidence type="ECO:0000256" key="6">
    <source>
        <dbReference type="ARBA" id="ARBA00022741"/>
    </source>
</evidence>
<comment type="similarity">
    <text evidence="3 12">Belongs to the class-I aminoacyl-tRNA synthetase family.</text>
</comment>
<dbReference type="VEuPathDB" id="FungiDB:P174DRAFT_365886"/>
<dbReference type="Gene3D" id="3.40.50.620">
    <property type="entry name" value="HUPs"/>
    <property type="match status" value="1"/>
</dbReference>
<dbReference type="STRING" id="1392255.A0A2I1CI91"/>
<evidence type="ECO:0000256" key="10">
    <source>
        <dbReference type="ARBA" id="ARBA00023242"/>
    </source>
</evidence>
<evidence type="ECO:0000256" key="7">
    <source>
        <dbReference type="ARBA" id="ARBA00022840"/>
    </source>
</evidence>
<dbReference type="NCBIfam" id="TIGR00234">
    <property type="entry name" value="tyrS"/>
    <property type="match status" value="1"/>
</dbReference>
<dbReference type="GeneID" id="36529412"/>
<dbReference type="SUPFAM" id="SSF52374">
    <property type="entry name" value="Nucleotidylyl transferase"/>
    <property type="match status" value="1"/>
</dbReference>
<keyword evidence="15" id="KW-1185">Reference proteome</keyword>
<evidence type="ECO:0000256" key="8">
    <source>
        <dbReference type="ARBA" id="ARBA00022917"/>
    </source>
</evidence>
<dbReference type="OrthoDB" id="197206at2759"/>
<keyword evidence="5 12" id="KW-0436">Ligase</keyword>
<evidence type="ECO:0000256" key="4">
    <source>
        <dbReference type="ARBA" id="ARBA00022490"/>
    </source>
</evidence>
<dbReference type="EC" id="6.1.1.1" evidence="12"/>
<evidence type="ECO:0000256" key="1">
    <source>
        <dbReference type="ARBA" id="ARBA00004123"/>
    </source>
</evidence>
<evidence type="ECO:0000256" key="13">
    <source>
        <dbReference type="SAM" id="MobiDB-lite"/>
    </source>
</evidence>
<dbReference type="Gene3D" id="1.10.240.10">
    <property type="entry name" value="Tyrosyl-Transfer RNA Synthetase"/>
    <property type="match status" value="1"/>
</dbReference>
<evidence type="ECO:0000256" key="9">
    <source>
        <dbReference type="ARBA" id="ARBA00023146"/>
    </source>
</evidence>
<organism evidence="14 15">
    <name type="scientific">Aspergillus novofumigatus (strain IBT 16806)</name>
    <dbReference type="NCBI Taxonomy" id="1392255"/>
    <lineage>
        <taxon>Eukaryota</taxon>
        <taxon>Fungi</taxon>
        <taxon>Dikarya</taxon>
        <taxon>Ascomycota</taxon>
        <taxon>Pezizomycotina</taxon>
        <taxon>Eurotiomycetes</taxon>
        <taxon>Eurotiomycetidae</taxon>
        <taxon>Eurotiales</taxon>
        <taxon>Aspergillaceae</taxon>
        <taxon>Aspergillus</taxon>
        <taxon>Aspergillus subgen. Fumigati</taxon>
    </lineage>
</organism>
<feature type="compositionally biased region" description="Basic and acidic residues" evidence="13">
    <location>
        <begin position="352"/>
        <end position="366"/>
    </location>
</feature>
<dbReference type="Proteomes" id="UP000234474">
    <property type="component" value="Unassembled WGS sequence"/>
</dbReference>
<dbReference type="InterPro" id="IPR023617">
    <property type="entry name" value="Tyr-tRNA-ligase_arc/euk-type"/>
</dbReference>
<keyword evidence="9 12" id="KW-0030">Aminoacyl-tRNA synthetase</keyword>
<dbReference type="FunFam" id="3.40.50.620:FF:000040">
    <property type="entry name" value="Tyrosine--tRNA ligase"/>
    <property type="match status" value="1"/>
</dbReference>
<evidence type="ECO:0000256" key="3">
    <source>
        <dbReference type="ARBA" id="ARBA00005594"/>
    </source>
</evidence>
<name>A0A2I1CI91_ASPN1</name>
<protein>
    <recommendedName>
        <fullName evidence="12">Tyrosine--tRNA ligase</fullName>
        <ecNumber evidence="12">6.1.1.1</ecNumber>
    </recommendedName>
    <alternativeName>
        <fullName evidence="12">Tyrosyl-tRNA synthetase</fullName>
    </alternativeName>
</protein>
<dbReference type="GO" id="GO:0005737">
    <property type="term" value="C:cytoplasm"/>
    <property type="evidence" value="ECO:0007669"/>
    <property type="project" value="UniProtKB-SubCell"/>
</dbReference>
<dbReference type="NCBIfam" id="NF006330">
    <property type="entry name" value="PRK08560.1"/>
    <property type="match status" value="1"/>
</dbReference>
<dbReference type="PRINTS" id="PR01040">
    <property type="entry name" value="TRNASYNTHTYR"/>
</dbReference>
<accession>A0A2I1CI91</accession>
<evidence type="ECO:0000256" key="12">
    <source>
        <dbReference type="RuleBase" id="RU361234"/>
    </source>
</evidence>
<keyword evidence="10" id="KW-0539">Nucleus</keyword>
<keyword evidence="6 12" id="KW-0547">Nucleotide-binding</keyword>
<dbReference type="RefSeq" id="XP_024685941.1">
    <property type="nucleotide sequence ID" value="XM_024822086.1"/>
</dbReference>
<dbReference type="PANTHER" id="PTHR46264:SF4">
    <property type="entry name" value="TYROSINE--TRNA LIGASE, CYTOPLASMIC"/>
    <property type="match status" value="1"/>
</dbReference>
<dbReference type="InterPro" id="IPR050489">
    <property type="entry name" value="Tyr-tRNA_synthase"/>
</dbReference>
<proteinExistence type="inferred from homology"/>
<evidence type="ECO:0000256" key="2">
    <source>
        <dbReference type="ARBA" id="ARBA00004496"/>
    </source>
</evidence>
<feature type="region of interest" description="Disordered" evidence="13">
    <location>
        <begin position="343"/>
        <end position="392"/>
    </location>
</feature>
<comment type="catalytic activity">
    <reaction evidence="11 12">
        <text>tRNA(Tyr) + L-tyrosine + ATP = L-tyrosyl-tRNA(Tyr) + AMP + diphosphate + H(+)</text>
        <dbReference type="Rhea" id="RHEA:10220"/>
        <dbReference type="Rhea" id="RHEA-COMP:9706"/>
        <dbReference type="Rhea" id="RHEA-COMP:9707"/>
        <dbReference type="ChEBI" id="CHEBI:15378"/>
        <dbReference type="ChEBI" id="CHEBI:30616"/>
        <dbReference type="ChEBI" id="CHEBI:33019"/>
        <dbReference type="ChEBI" id="CHEBI:58315"/>
        <dbReference type="ChEBI" id="CHEBI:78442"/>
        <dbReference type="ChEBI" id="CHEBI:78536"/>
        <dbReference type="ChEBI" id="CHEBI:456215"/>
        <dbReference type="EC" id="6.1.1.1"/>
    </reaction>
</comment>